<dbReference type="Proteomes" id="UP000250140">
    <property type="component" value="Unassembled WGS sequence"/>
</dbReference>
<reference evidence="3 4" key="1">
    <citation type="journal article" date="2016" name="Nat. Commun.">
        <title>Ectomycorrhizal ecology is imprinted in the genome of the dominant symbiotic fungus Cenococcum geophilum.</title>
        <authorList>
            <consortium name="DOE Joint Genome Institute"/>
            <person name="Peter M."/>
            <person name="Kohler A."/>
            <person name="Ohm R.A."/>
            <person name="Kuo A."/>
            <person name="Krutzmann J."/>
            <person name="Morin E."/>
            <person name="Arend M."/>
            <person name="Barry K.W."/>
            <person name="Binder M."/>
            <person name="Choi C."/>
            <person name="Clum A."/>
            <person name="Copeland A."/>
            <person name="Grisel N."/>
            <person name="Haridas S."/>
            <person name="Kipfer T."/>
            <person name="LaButti K."/>
            <person name="Lindquist E."/>
            <person name="Lipzen A."/>
            <person name="Maire R."/>
            <person name="Meier B."/>
            <person name="Mihaltcheva S."/>
            <person name="Molinier V."/>
            <person name="Murat C."/>
            <person name="Poggeler S."/>
            <person name="Quandt C.A."/>
            <person name="Sperisen C."/>
            <person name="Tritt A."/>
            <person name="Tisserant E."/>
            <person name="Crous P.W."/>
            <person name="Henrissat B."/>
            <person name="Nehls U."/>
            <person name="Egli S."/>
            <person name="Spatafora J.W."/>
            <person name="Grigoriev I.V."/>
            <person name="Martin F.M."/>
        </authorList>
    </citation>
    <scope>NUCLEOTIDE SEQUENCE [LARGE SCALE GENOMIC DNA]</scope>
    <source>
        <strain evidence="3 4">CBS 207.34</strain>
    </source>
</reference>
<keyword evidence="4" id="KW-1185">Reference proteome</keyword>
<gene>
    <name evidence="3" type="ORF">AOQ84DRAFT_428775</name>
</gene>
<sequence length="360" mass="39889">MAPIRAHLLYLKDTSKYTIVALCNSSVENAQAAIKAHGLPPTMKAYGSPQDLADDLEIDLVVCSVRVDRHYETVVPLLKAGKDVFCEWPLGKNLAEAQEMEEIAKSKGVRTVVRLQVWQSPFGNKVKEIVESGKIGKVLSTTFVGNPGFFGLKEPEYPAYTQDREIGRNMVTICFIHSMGAMLYALGELESFNSVIEVKRPEVQLVDNTGKFVKTIPRTSHDQILVQGHLASGALISYHLRGGAAFGCNEGLIWRIYGETGEIKVTASGTYLQIGHPDMLIRLHDHSSGETAAIALNEDGLGKLPLFSQNIGRIYEAFADGKTSEYPDWSHAILRHKLVEEIYQREQDGTQETVARYVRV</sequence>
<name>A0A8E2JZ01_9PEZI</name>
<evidence type="ECO:0000313" key="4">
    <source>
        <dbReference type="Proteomes" id="UP000250140"/>
    </source>
</evidence>
<dbReference type="EMBL" id="KV748548">
    <property type="protein sequence ID" value="OCL14673.1"/>
    <property type="molecule type" value="Genomic_DNA"/>
</dbReference>
<dbReference type="Gene3D" id="3.40.50.720">
    <property type="entry name" value="NAD(P)-binding Rossmann-like Domain"/>
    <property type="match status" value="1"/>
</dbReference>
<dbReference type="SUPFAM" id="SSF55347">
    <property type="entry name" value="Glyceraldehyde-3-phosphate dehydrogenase-like, C-terminal domain"/>
    <property type="match status" value="1"/>
</dbReference>
<dbReference type="InterPro" id="IPR055080">
    <property type="entry name" value="Gal80p-like_C"/>
</dbReference>
<organism evidence="3 4">
    <name type="scientific">Glonium stellatum</name>
    <dbReference type="NCBI Taxonomy" id="574774"/>
    <lineage>
        <taxon>Eukaryota</taxon>
        <taxon>Fungi</taxon>
        <taxon>Dikarya</taxon>
        <taxon>Ascomycota</taxon>
        <taxon>Pezizomycotina</taxon>
        <taxon>Dothideomycetes</taxon>
        <taxon>Pleosporomycetidae</taxon>
        <taxon>Gloniales</taxon>
        <taxon>Gloniaceae</taxon>
        <taxon>Glonium</taxon>
    </lineage>
</organism>
<accession>A0A8E2JZ01</accession>
<dbReference type="Pfam" id="PF22685">
    <property type="entry name" value="Gal80p_C-like"/>
    <property type="match status" value="1"/>
</dbReference>
<dbReference type="OrthoDB" id="64915at2759"/>
<feature type="domain" description="Gfo/Idh/MocA-like oxidoreductase N-terminal" evidence="1">
    <location>
        <begin position="6"/>
        <end position="113"/>
    </location>
</feature>
<dbReference type="PANTHER" id="PTHR43708:SF1">
    <property type="entry name" value="GALACTOSE_LACTOSE METABOLISM REGULATORY PROTEIN GAL80"/>
    <property type="match status" value="1"/>
</dbReference>
<dbReference type="Gene3D" id="3.30.360.10">
    <property type="entry name" value="Dihydrodipicolinate Reductase, domain 2"/>
    <property type="match status" value="1"/>
</dbReference>
<dbReference type="Pfam" id="PF01408">
    <property type="entry name" value="GFO_IDH_MocA"/>
    <property type="match status" value="1"/>
</dbReference>
<evidence type="ECO:0000259" key="2">
    <source>
        <dbReference type="Pfam" id="PF22685"/>
    </source>
</evidence>
<proteinExistence type="predicted"/>
<dbReference type="InterPro" id="IPR000683">
    <property type="entry name" value="Gfo/Idh/MocA-like_OxRdtase_N"/>
</dbReference>
<evidence type="ECO:0000259" key="1">
    <source>
        <dbReference type="Pfam" id="PF01408"/>
    </source>
</evidence>
<dbReference type="InterPro" id="IPR036291">
    <property type="entry name" value="NAD(P)-bd_dom_sf"/>
</dbReference>
<dbReference type="InterPro" id="IPR051317">
    <property type="entry name" value="Gfo/Idh/MocA_oxidoreduct"/>
</dbReference>
<dbReference type="GO" id="GO:0000166">
    <property type="term" value="F:nucleotide binding"/>
    <property type="evidence" value="ECO:0007669"/>
    <property type="project" value="InterPro"/>
</dbReference>
<dbReference type="PANTHER" id="PTHR43708">
    <property type="entry name" value="CONSERVED EXPRESSED OXIDOREDUCTASE (EUROFUNG)"/>
    <property type="match status" value="1"/>
</dbReference>
<feature type="domain" description="Gal80p-like C-terminal" evidence="2">
    <location>
        <begin position="124"/>
        <end position="266"/>
    </location>
</feature>
<dbReference type="AlphaFoldDB" id="A0A8E2JZ01"/>
<protein>
    <submittedName>
        <fullName evidence="3">NAD-P-binding protein</fullName>
    </submittedName>
</protein>
<dbReference type="SUPFAM" id="SSF51735">
    <property type="entry name" value="NAD(P)-binding Rossmann-fold domains"/>
    <property type="match status" value="1"/>
</dbReference>
<evidence type="ECO:0000313" key="3">
    <source>
        <dbReference type="EMBL" id="OCL14673.1"/>
    </source>
</evidence>